<dbReference type="AlphaFoldDB" id="A0A1A8T8A6"/>
<sequence length="130" mass="15297">MLTIFYDGFCPLCFAEMRELKKFDIHQRLTLENIHHNDFAQRYPHIDPIKADRILHGQLENGKVIQGLDVTCMAWKLVGKHRWMQILRWPVIRLFADIGYRCFAKYRHSISAFVTGKPRCTSCDKGQCDL</sequence>
<evidence type="ECO:0000313" key="2">
    <source>
        <dbReference type="Proteomes" id="UP000092544"/>
    </source>
</evidence>
<dbReference type="Proteomes" id="UP000092544">
    <property type="component" value="Unassembled WGS sequence"/>
</dbReference>
<evidence type="ECO:0008006" key="3">
    <source>
        <dbReference type="Google" id="ProtNLM"/>
    </source>
</evidence>
<dbReference type="GO" id="GO:0015035">
    <property type="term" value="F:protein-disulfide reductase activity"/>
    <property type="evidence" value="ECO:0007669"/>
    <property type="project" value="InterPro"/>
</dbReference>
<protein>
    <recommendedName>
        <fullName evidence="3">Thiol-disulfide oxidoreductase DCC</fullName>
    </recommendedName>
</protein>
<accession>A0A1A8T8A6</accession>
<dbReference type="STRING" id="1792290.MSP8886_00935"/>
<proteinExistence type="predicted"/>
<dbReference type="PANTHER" id="PTHR34290">
    <property type="entry name" value="SI:CH73-390P7.2"/>
    <property type="match status" value="1"/>
</dbReference>
<dbReference type="InterPro" id="IPR044691">
    <property type="entry name" value="DCC1_Trx"/>
</dbReference>
<evidence type="ECO:0000313" key="1">
    <source>
        <dbReference type="EMBL" id="SBS27730.1"/>
    </source>
</evidence>
<dbReference type="RefSeq" id="WP_067013251.1">
    <property type="nucleotide sequence ID" value="NZ_FLOB01000002.1"/>
</dbReference>
<dbReference type="InterPro" id="IPR007263">
    <property type="entry name" value="DCC1-like"/>
</dbReference>
<dbReference type="PANTHER" id="PTHR34290:SF2">
    <property type="entry name" value="OS04G0668800 PROTEIN"/>
    <property type="match status" value="1"/>
</dbReference>
<dbReference type="EMBL" id="FLOB01000002">
    <property type="protein sequence ID" value="SBS27730.1"/>
    <property type="molecule type" value="Genomic_DNA"/>
</dbReference>
<dbReference type="Pfam" id="PF04134">
    <property type="entry name" value="DCC1-like"/>
    <property type="match status" value="1"/>
</dbReference>
<organism evidence="1 2">
    <name type="scientific">Marinomonas spartinae</name>
    <dbReference type="NCBI Taxonomy" id="1792290"/>
    <lineage>
        <taxon>Bacteria</taxon>
        <taxon>Pseudomonadati</taxon>
        <taxon>Pseudomonadota</taxon>
        <taxon>Gammaproteobacteria</taxon>
        <taxon>Oceanospirillales</taxon>
        <taxon>Oceanospirillaceae</taxon>
        <taxon>Marinomonas</taxon>
    </lineage>
</organism>
<gene>
    <name evidence="1" type="ORF">MSP8886_00935</name>
</gene>
<name>A0A1A8T8A6_9GAMM</name>
<dbReference type="OrthoDB" id="5294764at2"/>
<keyword evidence="2" id="KW-1185">Reference proteome</keyword>
<reference evidence="1 2" key="1">
    <citation type="submission" date="2016-06" db="EMBL/GenBank/DDBJ databases">
        <authorList>
            <person name="Kjaerup R.B."/>
            <person name="Dalgaard T.S."/>
            <person name="Juul-Madsen H.R."/>
        </authorList>
    </citation>
    <scope>NUCLEOTIDE SEQUENCE [LARGE SCALE GENOMIC DNA]</scope>
    <source>
        <strain evidence="1 2">CECT 8886</strain>
    </source>
</reference>